<evidence type="ECO:0000259" key="2">
    <source>
        <dbReference type="Pfam" id="PF05193"/>
    </source>
</evidence>
<dbReference type="SUPFAM" id="SSF63411">
    <property type="entry name" value="LuxS/MPP-like metallohydrolase"/>
    <property type="match status" value="2"/>
</dbReference>
<reference evidence="4" key="1">
    <citation type="submission" date="2015-08" db="EMBL/GenBank/DDBJ databases">
        <title>Comparative genomics of the Campylobacter concisus group.</title>
        <authorList>
            <person name="Miller W.G."/>
            <person name="Yee E."/>
            <person name="Chapman M.H."/>
            <person name="Huynh S."/>
            <person name="Bono J.L."/>
            <person name="On S.L.W."/>
            <person name="St Leger J."/>
            <person name="Foster G."/>
            <person name="Parker C.T."/>
        </authorList>
    </citation>
    <scope>NUCLEOTIDE SEQUENCE [LARGE SCALE GENOMIC DNA]</scope>
    <source>
        <strain evidence="4">ATCC 33237</strain>
    </source>
</reference>
<dbReference type="PANTHER" id="PTHR11851:SF225">
    <property type="entry name" value="NON-PEPTIDASE HOMOLOG YMXG"/>
    <property type="match status" value="1"/>
</dbReference>
<dbReference type="EMBL" id="CP012541">
    <property type="protein sequence ID" value="ALF47310.1"/>
    <property type="molecule type" value="Genomic_DNA"/>
</dbReference>
<dbReference type="InterPro" id="IPR007863">
    <property type="entry name" value="Peptidase_M16_C"/>
</dbReference>
<protein>
    <submittedName>
        <fullName evidence="3">Peptidase, M16 family</fullName>
    </submittedName>
</protein>
<accession>A0A0M4SAY5</accession>
<dbReference type="GO" id="GO:0046872">
    <property type="term" value="F:metal ion binding"/>
    <property type="evidence" value="ECO:0007669"/>
    <property type="project" value="InterPro"/>
</dbReference>
<dbReference type="Pfam" id="PF05193">
    <property type="entry name" value="Peptidase_M16_C"/>
    <property type="match status" value="1"/>
</dbReference>
<evidence type="ECO:0000259" key="1">
    <source>
        <dbReference type="Pfam" id="PF00675"/>
    </source>
</evidence>
<sequence length="409" mass="45578">MKILDINVKNIKIPVVFESSKAMPVVSLRLVFKAAGSSQNGKLAGLARLSANLLNEGDIKLGSAKFAKELEVRAISLNASCGFETFCIDLNCLKEHFAFACGKLKELLLAPNLTDEILNRCKTVTLGEIAANENDFDYVARQGLFEILYPKSVLAQPSIGTKKSIKAITLEDVRKFLNEHLDLSNLLCVLGGDIDERQTKELASVLEILKPGKVRKLERFSPSNKCETSEIIRQSEQAYIYFGAPFNVKPEEKYKVAVATFILGEGGFGSRLMEEIRVKRGLAYSAYARNLLNLSYSQLYGYMQTKNEKKDEAIAVIKEEILKFSKKGVSKAELEQAKKFLLGSLPLRLETLFKRLDIAQGEFYEHGELGAFLKDLDKISALSLSELNSFIKAHAEINQLSFCVLKNEI</sequence>
<proteinExistence type="predicted"/>
<evidence type="ECO:0000313" key="3">
    <source>
        <dbReference type="EMBL" id="ALF47310.1"/>
    </source>
</evidence>
<name>A0A0M4SAY5_9BACT</name>
<dbReference type="Gene3D" id="3.30.830.10">
    <property type="entry name" value="Metalloenzyme, LuxS/M16 peptidase-like"/>
    <property type="match status" value="2"/>
</dbReference>
<feature type="domain" description="Peptidase M16 C-terminal" evidence="2">
    <location>
        <begin position="168"/>
        <end position="339"/>
    </location>
</feature>
<dbReference type="KEGG" id="ccoc:CCON33237_0612"/>
<dbReference type="Proteomes" id="UP000066049">
    <property type="component" value="Chromosome"/>
</dbReference>
<dbReference type="InterPro" id="IPR050361">
    <property type="entry name" value="MPP/UQCRC_Complex"/>
</dbReference>
<dbReference type="InterPro" id="IPR011249">
    <property type="entry name" value="Metalloenz_LuxS/M16"/>
</dbReference>
<feature type="domain" description="Peptidase M16 N-terminal" evidence="1">
    <location>
        <begin position="15"/>
        <end position="161"/>
    </location>
</feature>
<dbReference type="InterPro" id="IPR011765">
    <property type="entry name" value="Pept_M16_N"/>
</dbReference>
<dbReference type="Pfam" id="PF00675">
    <property type="entry name" value="Peptidase_M16"/>
    <property type="match status" value="1"/>
</dbReference>
<dbReference type="AlphaFoldDB" id="A0A0M4SAY5"/>
<dbReference type="PANTHER" id="PTHR11851">
    <property type="entry name" value="METALLOPROTEASE"/>
    <property type="match status" value="1"/>
</dbReference>
<dbReference type="PATRIC" id="fig|199.248.peg.642"/>
<gene>
    <name evidence="3" type="ORF">CCON33237_0612</name>
</gene>
<evidence type="ECO:0000313" key="4">
    <source>
        <dbReference type="Proteomes" id="UP000066049"/>
    </source>
</evidence>
<organism evidence="3 4">
    <name type="scientific">Campylobacter concisus</name>
    <dbReference type="NCBI Taxonomy" id="199"/>
    <lineage>
        <taxon>Bacteria</taxon>
        <taxon>Pseudomonadati</taxon>
        <taxon>Campylobacterota</taxon>
        <taxon>Epsilonproteobacteria</taxon>
        <taxon>Campylobacterales</taxon>
        <taxon>Campylobacteraceae</taxon>
        <taxon>Campylobacter</taxon>
    </lineage>
</organism>
<dbReference type="GeneID" id="28662286"/>
<dbReference type="RefSeq" id="WP_054196352.1">
    <property type="nucleotide sequence ID" value="NZ_CABMKQ010000019.1"/>
</dbReference>